<proteinExistence type="predicted"/>
<sequence length="215" mass="24569">MKSKLFLLALLISFAIIFIVNNIEYSYKENELYNQNDISNYSEKKDESNNLINRNKAIKIATYILKDILNINIENHQININLYRGGAYNNGYNWNVSFYKNDISGSYGVIINSNTGEINEITVSQVINYEDGISNLSNKETISLINKLTSALGFDLNNYNLSSKNIIDYNIKGTQTVYKVCTFINKTDSNDKFEITIDCKGKIITKYARNSNKEV</sequence>
<reference evidence="1 2" key="1">
    <citation type="journal article" date="2023" name="PLoS ONE">
        <title>Genome-based metabolic and phylogenomic analysis of three Terrisporobacter species.</title>
        <authorList>
            <person name="Boer T."/>
            <person name="Bengelsdorf F.R."/>
            <person name="Bomeke M."/>
            <person name="Daniel R."/>
            <person name="Poehlein A."/>
        </authorList>
    </citation>
    <scope>NUCLEOTIDE SEQUENCE [LARGE SCALE GENOMIC DNA]</scope>
    <source>
        <strain evidence="1 2">DSM 1288</strain>
    </source>
</reference>
<evidence type="ECO:0008006" key="3">
    <source>
        <dbReference type="Google" id="ProtNLM"/>
    </source>
</evidence>
<accession>A0ABZ2EYV0</accession>
<protein>
    <recommendedName>
        <fullName evidence="3">Peptidase propeptide and YPEB domain protein</fullName>
    </recommendedName>
</protein>
<evidence type="ECO:0000313" key="1">
    <source>
        <dbReference type="EMBL" id="WWD84634.1"/>
    </source>
</evidence>
<dbReference type="Proteomes" id="UP001348492">
    <property type="component" value="Chromosome"/>
</dbReference>
<dbReference type="RefSeq" id="WP_018589899.1">
    <property type="nucleotide sequence ID" value="NZ_CP117523.1"/>
</dbReference>
<organism evidence="1 2">
    <name type="scientific">Terrisporobacter glycolicus ATCC 14880 = DSM 1288</name>
    <dbReference type="NCBI Taxonomy" id="1121315"/>
    <lineage>
        <taxon>Bacteria</taxon>
        <taxon>Bacillati</taxon>
        <taxon>Bacillota</taxon>
        <taxon>Clostridia</taxon>
        <taxon>Peptostreptococcales</taxon>
        <taxon>Peptostreptococcaceae</taxon>
        <taxon>Terrisporobacter</taxon>
    </lineage>
</organism>
<dbReference type="EMBL" id="CP117523">
    <property type="protein sequence ID" value="WWD84634.1"/>
    <property type="molecule type" value="Genomic_DNA"/>
</dbReference>
<keyword evidence="2" id="KW-1185">Reference proteome</keyword>
<name>A0ABZ2EYV0_9FIRM</name>
<gene>
    <name evidence="1" type="ORF">TEGL_30730</name>
</gene>
<evidence type="ECO:0000313" key="2">
    <source>
        <dbReference type="Proteomes" id="UP001348492"/>
    </source>
</evidence>